<sequence length="449" mass="49745">MQLRKILVSALLSSSVIFLGVSCSDQLGHQEKITDNETVEGGDETNNGGDEETEEENNGPIVDIELADDEVLLDGEVVKVDHWIEPSDIYVRASEKADWNKPGTVLAFREGTGPRPRLTMIGFKGTEAEPIVIINKDKVEIASADAGQHAVKFLDTQYIRVLGNGNPEIYYGIHISESGSSGFSFDNYSSDFEVAYTHIENTGFAGILAKTDNAKGWTMKNVYLHHNHIHDVHGEGMYIGQTAVDNAHDIQTLRVHNNLIHDTGWDLFQVANVTGDIRVYNNTMVNGGVGDVPMQNQGFQIGDWSTGAYYGNIISKTKSRFLFIKGGHDIIFSNNYLSSSGNDVEGVFLKTEKRVDANATLEISNNFFRDYEGVLFKSMISEHRVTIRDNQFSPRGEAEMITYSGGTPAVHEFDNNNVTSLPEIELDDNYKIKSGSFYDGLGMGYEIEE</sequence>
<comment type="caution">
    <text evidence="3">The sequence shown here is derived from an EMBL/GenBank/DDBJ whole genome shotgun (WGS) entry which is preliminary data.</text>
</comment>
<dbReference type="EMBL" id="BAABJX010000017">
    <property type="protein sequence ID" value="GAA4826877.1"/>
    <property type="molecule type" value="Genomic_DNA"/>
</dbReference>
<dbReference type="SUPFAM" id="SSF51126">
    <property type="entry name" value="Pectin lyase-like"/>
    <property type="match status" value="1"/>
</dbReference>
<feature type="region of interest" description="Disordered" evidence="1">
    <location>
        <begin position="31"/>
        <end position="58"/>
    </location>
</feature>
<feature type="signal peptide" evidence="2">
    <location>
        <begin position="1"/>
        <end position="20"/>
    </location>
</feature>
<dbReference type="SMART" id="SM00710">
    <property type="entry name" value="PbH1"/>
    <property type="match status" value="4"/>
</dbReference>
<keyword evidence="4" id="KW-1185">Reference proteome</keyword>
<organism evidence="3 4">
    <name type="scientific">Algivirga pacifica</name>
    <dbReference type="NCBI Taxonomy" id="1162670"/>
    <lineage>
        <taxon>Bacteria</taxon>
        <taxon>Pseudomonadati</taxon>
        <taxon>Bacteroidota</taxon>
        <taxon>Cytophagia</taxon>
        <taxon>Cytophagales</taxon>
        <taxon>Flammeovirgaceae</taxon>
        <taxon>Algivirga</taxon>
    </lineage>
</organism>
<dbReference type="InterPro" id="IPR006626">
    <property type="entry name" value="PbH1"/>
</dbReference>
<dbReference type="InterPro" id="IPR011050">
    <property type="entry name" value="Pectin_lyase_fold/virulence"/>
</dbReference>
<dbReference type="RefSeq" id="WP_345369640.1">
    <property type="nucleotide sequence ID" value="NZ_BAABJX010000017.1"/>
</dbReference>
<evidence type="ECO:0000313" key="3">
    <source>
        <dbReference type="EMBL" id="GAA4826877.1"/>
    </source>
</evidence>
<name>A0ABP9D979_9BACT</name>
<keyword evidence="2" id="KW-0732">Signal</keyword>
<feature type="chain" id="PRO_5047320219" description="Right handed beta helix domain-containing protein" evidence="2">
    <location>
        <begin position="21"/>
        <end position="449"/>
    </location>
</feature>
<accession>A0ABP9D979</accession>
<evidence type="ECO:0000313" key="4">
    <source>
        <dbReference type="Proteomes" id="UP001500298"/>
    </source>
</evidence>
<feature type="compositionally biased region" description="Acidic residues" evidence="1">
    <location>
        <begin position="37"/>
        <end position="57"/>
    </location>
</feature>
<dbReference type="Proteomes" id="UP001500298">
    <property type="component" value="Unassembled WGS sequence"/>
</dbReference>
<dbReference type="Gene3D" id="2.160.20.10">
    <property type="entry name" value="Single-stranded right-handed beta-helix, Pectin lyase-like"/>
    <property type="match status" value="1"/>
</dbReference>
<proteinExistence type="predicted"/>
<evidence type="ECO:0000256" key="2">
    <source>
        <dbReference type="SAM" id="SignalP"/>
    </source>
</evidence>
<evidence type="ECO:0008006" key="5">
    <source>
        <dbReference type="Google" id="ProtNLM"/>
    </source>
</evidence>
<dbReference type="PROSITE" id="PS51257">
    <property type="entry name" value="PROKAR_LIPOPROTEIN"/>
    <property type="match status" value="1"/>
</dbReference>
<evidence type="ECO:0000256" key="1">
    <source>
        <dbReference type="SAM" id="MobiDB-lite"/>
    </source>
</evidence>
<reference evidence="4" key="1">
    <citation type="journal article" date="2019" name="Int. J. Syst. Evol. Microbiol.">
        <title>The Global Catalogue of Microorganisms (GCM) 10K type strain sequencing project: providing services to taxonomists for standard genome sequencing and annotation.</title>
        <authorList>
            <consortium name="The Broad Institute Genomics Platform"/>
            <consortium name="The Broad Institute Genome Sequencing Center for Infectious Disease"/>
            <person name="Wu L."/>
            <person name="Ma J."/>
        </authorList>
    </citation>
    <scope>NUCLEOTIDE SEQUENCE [LARGE SCALE GENOMIC DNA]</scope>
    <source>
        <strain evidence="4">JCM 18326</strain>
    </source>
</reference>
<dbReference type="InterPro" id="IPR012334">
    <property type="entry name" value="Pectin_lyas_fold"/>
</dbReference>
<protein>
    <recommendedName>
        <fullName evidence="5">Right handed beta helix domain-containing protein</fullName>
    </recommendedName>
</protein>
<gene>
    <name evidence="3" type="ORF">GCM10023331_09490</name>
</gene>